<sequence>MKFWKLSGGSTPQSPQGQGFQEALKVLTERRLSEMRGVWQRMPERMRRAEAGRRARKEMARRIAQHTDTEALSEATIARRGRRDQPPTGVDKLWLDRWAAIDRAGGMAKMARQLGTTPARVRSWRDSADPAAKLPSRRRDEKVPPGAPTQRIGVETDGFVIINGKEYPKRIPESGGEDYAPLDVDPQGEVIEAWVNDDNERLYELLADEIVMQWITPRWDLPATYELGYRIEKLLKFLIDP</sequence>
<name>A0A1Y0CHY3_9MYCO</name>
<keyword evidence="2" id="KW-0614">Plasmid</keyword>
<accession>A0A1Y0CHY3</accession>
<evidence type="ECO:0000313" key="3">
    <source>
        <dbReference type="Proteomes" id="UP000195331"/>
    </source>
</evidence>
<evidence type="ECO:0000256" key="1">
    <source>
        <dbReference type="SAM" id="MobiDB-lite"/>
    </source>
</evidence>
<dbReference type="KEGG" id="mdx:BTO20_38650"/>
<reference evidence="2 3" key="1">
    <citation type="submission" date="2017-04" db="EMBL/GenBank/DDBJ databases">
        <title>Whole Genome Sequence of 1,4-Dioxane Degrading Bacterium Mycobacterium dioxanotrophicus PH-06.</title>
        <authorList>
            <person name="He Y."/>
        </authorList>
    </citation>
    <scope>NUCLEOTIDE SEQUENCE [LARGE SCALE GENOMIC DNA]</scope>
    <source>
        <strain evidence="2 3">PH-06</strain>
        <plasmid evidence="2 3">unnamed4</plasmid>
    </source>
</reference>
<dbReference type="OrthoDB" id="4703389at2"/>
<gene>
    <name evidence="2" type="ORF">BTO20_38650</name>
</gene>
<proteinExistence type="predicted"/>
<dbReference type="RefSeq" id="WP_087083906.1">
    <property type="nucleotide sequence ID" value="NZ_CP020813.1"/>
</dbReference>
<keyword evidence="3" id="KW-1185">Reference proteome</keyword>
<dbReference type="AlphaFoldDB" id="A0A1Y0CHY3"/>
<dbReference type="Proteomes" id="UP000195331">
    <property type="component" value="Plasmid unnamed4"/>
</dbReference>
<geneLocation type="plasmid" evidence="2 3">
    <name>unnamed4</name>
</geneLocation>
<organism evidence="2 3">
    <name type="scientific">Mycobacterium dioxanotrophicus</name>
    <dbReference type="NCBI Taxonomy" id="482462"/>
    <lineage>
        <taxon>Bacteria</taxon>
        <taxon>Bacillati</taxon>
        <taxon>Actinomycetota</taxon>
        <taxon>Actinomycetes</taxon>
        <taxon>Mycobacteriales</taxon>
        <taxon>Mycobacteriaceae</taxon>
        <taxon>Mycobacterium</taxon>
    </lineage>
</organism>
<dbReference type="EMBL" id="CP020813">
    <property type="protein sequence ID" value="ART74515.1"/>
    <property type="molecule type" value="Genomic_DNA"/>
</dbReference>
<feature type="region of interest" description="Disordered" evidence="1">
    <location>
        <begin position="114"/>
        <end position="151"/>
    </location>
</feature>
<evidence type="ECO:0000313" key="2">
    <source>
        <dbReference type="EMBL" id="ART74515.1"/>
    </source>
</evidence>
<protein>
    <submittedName>
        <fullName evidence="2">Uncharacterized protein</fullName>
    </submittedName>
</protein>